<feature type="compositionally biased region" description="Basic and acidic residues" evidence="1">
    <location>
        <begin position="120"/>
        <end position="135"/>
    </location>
</feature>
<keyword evidence="3" id="KW-1185">Reference proteome</keyword>
<dbReference type="Proteomes" id="UP000784294">
    <property type="component" value="Unassembled WGS sequence"/>
</dbReference>
<protein>
    <submittedName>
        <fullName evidence="2">Uncharacterized protein</fullName>
    </submittedName>
</protein>
<feature type="region of interest" description="Disordered" evidence="1">
    <location>
        <begin position="1"/>
        <end position="20"/>
    </location>
</feature>
<evidence type="ECO:0000313" key="3">
    <source>
        <dbReference type="Proteomes" id="UP000784294"/>
    </source>
</evidence>
<feature type="region of interest" description="Disordered" evidence="1">
    <location>
        <begin position="106"/>
        <end position="168"/>
    </location>
</feature>
<feature type="compositionally biased region" description="Basic residues" evidence="1">
    <location>
        <begin position="136"/>
        <end position="146"/>
    </location>
</feature>
<sequence>MGKIVTRRIPLSGDQATSCESRLDEAHPYIDSELSTDSESEHNLTFSHEISAAGSSNYATNSADRIFDSKRSRQTKLNGPEEYNKSQGLSIGQKKEQMKVVDFDHKESDILNLTPRKRHHSDESHQYEEEGEPIKHPKSTRKKGKIQHSLGLQFRPGISDPSKVIGAC</sequence>
<reference evidence="2" key="1">
    <citation type="submission" date="2018-11" db="EMBL/GenBank/DDBJ databases">
        <authorList>
            <consortium name="Pathogen Informatics"/>
        </authorList>
    </citation>
    <scope>NUCLEOTIDE SEQUENCE</scope>
</reference>
<accession>A0A448WFQ3</accession>
<comment type="caution">
    <text evidence="2">The sequence shown here is derived from an EMBL/GenBank/DDBJ whole genome shotgun (WGS) entry which is preliminary data.</text>
</comment>
<dbReference type="EMBL" id="CAAALY010009632">
    <property type="protein sequence ID" value="VEL10662.1"/>
    <property type="molecule type" value="Genomic_DNA"/>
</dbReference>
<name>A0A448WFQ3_9PLAT</name>
<organism evidence="2 3">
    <name type="scientific">Protopolystoma xenopodis</name>
    <dbReference type="NCBI Taxonomy" id="117903"/>
    <lineage>
        <taxon>Eukaryota</taxon>
        <taxon>Metazoa</taxon>
        <taxon>Spiralia</taxon>
        <taxon>Lophotrochozoa</taxon>
        <taxon>Platyhelminthes</taxon>
        <taxon>Monogenea</taxon>
        <taxon>Polyopisthocotylea</taxon>
        <taxon>Polystomatidea</taxon>
        <taxon>Polystomatidae</taxon>
        <taxon>Protopolystoma</taxon>
    </lineage>
</organism>
<dbReference type="AlphaFoldDB" id="A0A448WFQ3"/>
<gene>
    <name evidence="2" type="ORF">PXEA_LOCUS4102</name>
</gene>
<feature type="region of interest" description="Disordered" evidence="1">
    <location>
        <begin position="69"/>
        <end position="94"/>
    </location>
</feature>
<evidence type="ECO:0000313" key="2">
    <source>
        <dbReference type="EMBL" id="VEL10662.1"/>
    </source>
</evidence>
<proteinExistence type="predicted"/>
<evidence type="ECO:0000256" key="1">
    <source>
        <dbReference type="SAM" id="MobiDB-lite"/>
    </source>
</evidence>